<dbReference type="AlphaFoldDB" id="A0AAD2DKZ4"/>
<proteinExistence type="predicted"/>
<name>A0AAD2DKZ4_9LAMI</name>
<dbReference type="PANTHER" id="PTHR21068:SF43">
    <property type="entry name" value="SPARTIN"/>
    <property type="match status" value="1"/>
</dbReference>
<gene>
    <name evidence="1" type="ORF">FPE_LOCUS5239</name>
</gene>
<organism evidence="1 2">
    <name type="scientific">Fraxinus pennsylvanica</name>
    <dbReference type="NCBI Taxonomy" id="56036"/>
    <lineage>
        <taxon>Eukaryota</taxon>
        <taxon>Viridiplantae</taxon>
        <taxon>Streptophyta</taxon>
        <taxon>Embryophyta</taxon>
        <taxon>Tracheophyta</taxon>
        <taxon>Spermatophyta</taxon>
        <taxon>Magnoliopsida</taxon>
        <taxon>eudicotyledons</taxon>
        <taxon>Gunneridae</taxon>
        <taxon>Pentapetalae</taxon>
        <taxon>asterids</taxon>
        <taxon>lamiids</taxon>
        <taxon>Lamiales</taxon>
        <taxon>Oleaceae</taxon>
        <taxon>Oleeae</taxon>
        <taxon>Fraxinus</taxon>
    </lineage>
</organism>
<dbReference type="PANTHER" id="PTHR21068">
    <property type="entry name" value="SPARTIN"/>
    <property type="match status" value="1"/>
</dbReference>
<reference evidence="1" key="1">
    <citation type="submission" date="2023-05" db="EMBL/GenBank/DDBJ databases">
        <authorList>
            <person name="Huff M."/>
        </authorList>
    </citation>
    <scope>NUCLEOTIDE SEQUENCE</scope>
</reference>
<dbReference type="EMBL" id="OU503038">
    <property type="protein sequence ID" value="CAI9757809.1"/>
    <property type="molecule type" value="Genomic_DNA"/>
</dbReference>
<dbReference type="GO" id="GO:0005886">
    <property type="term" value="C:plasma membrane"/>
    <property type="evidence" value="ECO:0007669"/>
    <property type="project" value="TreeGrafter"/>
</dbReference>
<protein>
    <submittedName>
        <fullName evidence="1">Uncharacterized protein</fullName>
    </submittedName>
</protein>
<dbReference type="Proteomes" id="UP000834106">
    <property type="component" value="Chromosome 3"/>
</dbReference>
<dbReference type="InterPro" id="IPR045036">
    <property type="entry name" value="Spartin-like"/>
</dbReference>
<evidence type="ECO:0000313" key="1">
    <source>
        <dbReference type="EMBL" id="CAI9757809.1"/>
    </source>
</evidence>
<accession>A0AAD2DKZ4</accession>
<evidence type="ECO:0000313" key="2">
    <source>
        <dbReference type="Proteomes" id="UP000834106"/>
    </source>
</evidence>
<keyword evidence="2" id="KW-1185">Reference proteome</keyword>
<sequence length="151" mass="16956">MMMMKKRKRKIKRKRSENEVLNYGLTIVSKGHEGLLKELDRILETFSNFLVRKVEEKEVMAEAGAVARELIAGELNTNKKKMEAVEGQCVAHWTTLAPSVEEYSGMAARLITVGSGHLVKEILCCGDMAVDRLKSGNEMLKQRKAPPLLNL</sequence>